<feature type="region of interest" description="Disordered" evidence="3">
    <location>
        <begin position="175"/>
        <end position="195"/>
    </location>
</feature>
<feature type="compositionally biased region" description="Basic and acidic residues" evidence="3">
    <location>
        <begin position="373"/>
        <end position="385"/>
    </location>
</feature>
<feature type="compositionally biased region" description="Basic and acidic residues" evidence="3">
    <location>
        <begin position="1288"/>
        <end position="1297"/>
    </location>
</feature>
<evidence type="ECO:0000259" key="4">
    <source>
        <dbReference type="PROSITE" id="PS50002"/>
    </source>
</evidence>
<dbReference type="SUPFAM" id="SSF54236">
    <property type="entry name" value="Ubiquitin-like"/>
    <property type="match status" value="1"/>
</dbReference>
<feature type="compositionally biased region" description="Basic and acidic residues" evidence="3">
    <location>
        <begin position="435"/>
        <end position="444"/>
    </location>
</feature>
<dbReference type="GO" id="GO:0015630">
    <property type="term" value="C:microtubule cytoskeleton"/>
    <property type="evidence" value="ECO:0007669"/>
    <property type="project" value="TreeGrafter"/>
</dbReference>
<dbReference type="InterPro" id="IPR053039">
    <property type="entry name" value="Polarity_Bud-Selection_Reg"/>
</dbReference>
<dbReference type="Pfam" id="PF00788">
    <property type="entry name" value="RA"/>
    <property type="match status" value="1"/>
</dbReference>
<keyword evidence="1 2" id="KW-0728">SH3 domain</keyword>
<dbReference type="Proteomes" id="UP000807342">
    <property type="component" value="Unassembled WGS sequence"/>
</dbReference>
<dbReference type="InterPro" id="IPR036028">
    <property type="entry name" value="SH3-like_dom_sf"/>
</dbReference>
<feature type="compositionally biased region" description="Low complexity" evidence="3">
    <location>
        <begin position="338"/>
        <end position="372"/>
    </location>
</feature>
<feature type="compositionally biased region" description="Polar residues" evidence="3">
    <location>
        <begin position="328"/>
        <end position="337"/>
    </location>
</feature>
<comment type="caution">
    <text evidence="6">The sequence shown here is derived from an EMBL/GenBank/DDBJ whole genome shotgun (WGS) entry which is preliminary data.</text>
</comment>
<proteinExistence type="predicted"/>
<gene>
    <name evidence="6" type="ORF">P691DRAFT_761309</name>
</gene>
<feature type="compositionally biased region" description="Low complexity" evidence="3">
    <location>
        <begin position="547"/>
        <end position="558"/>
    </location>
</feature>
<evidence type="ECO:0000256" key="2">
    <source>
        <dbReference type="PROSITE-ProRule" id="PRU00192"/>
    </source>
</evidence>
<dbReference type="InterPro" id="IPR029071">
    <property type="entry name" value="Ubiquitin-like_domsf"/>
</dbReference>
<reference evidence="6" key="1">
    <citation type="submission" date="2020-11" db="EMBL/GenBank/DDBJ databases">
        <authorList>
            <consortium name="DOE Joint Genome Institute"/>
            <person name="Ahrendt S."/>
            <person name="Riley R."/>
            <person name="Andreopoulos W."/>
            <person name="Labutti K."/>
            <person name="Pangilinan J."/>
            <person name="Ruiz-Duenas F.J."/>
            <person name="Barrasa J.M."/>
            <person name="Sanchez-Garcia M."/>
            <person name="Camarero S."/>
            <person name="Miyauchi S."/>
            <person name="Serrano A."/>
            <person name="Linde D."/>
            <person name="Babiker R."/>
            <person name="Drula E."/>
            <person name="Ayuso-Fernandez I."/>
            <person name="Pacheco R."/>
            <person name="Padilla G."/>
            <person name="Ferreira P."/>
            <person name="Barriuso J."/>
            <person name="Kellner H."/>
            <person name="Castanera R."/>
            <person name="Alfaro M."/>
            <person name="Ramirez L."/>
            <person name="Pisabarro A.G."/>
            <person name="Kuo A."/>
            <person name="Tritt A."/>
            <person name="Lipzen A."/>
            <person name="He G."/>
            <person name="Yan M."/>
            <person name="Ng V."/>
            <person name="Cullen D."/>
            <person name="Martin F."/>
            <person name="Rosso M.-N."/>
            <person name="Henrissat B."/>
            <person name="Hibbett D."/>
            <person name="Martinez A.T."/>
            <person name="Grigoriev I.V."/>
        </authorList>
    </citation>
    <scope>NUCLEOTIDE SEQUENCE</scope>
    <source>
        <strain evidence="6">MF-IS2</strain>
    </source>
</reference>
<feature type="region of interest" description="Disordered" evidence="3">
    <location>
        <begin position="1254"/>
        <end position="1307"/>
    </location>
</feature>
<feature type="compositionally biased region" description="Polar residues" evidence="3">
    <location>
        <begin position="1405"/>
        <end position="1417"/>
    </location>
</feature>
<dbReference type="SMART" id="SM00326">
    <property type="entry name" value="SH3"/>
    <property type="match status" value="1"/>
</dbReference>
<keyword evidence="7" id="KW-1185">Reference proteome</keyword>
<feature type="compositionally biased region" description="Acidic residues" evidence="3">
    <location>
        <begin position="52"/>
        <end position="65"/>
    </location>
</feature>
<dbReference type="GO" id="GO:0007165">
    <property type="term" value="P:signal transduction"/>
    <property type="evidence" value="ECO:0007669"/>
    <property type="project" value="InterPro"/>
</dbReference>
<feature type="region of interest" description="Disordered" evidence="3">
    <location>
        <begin position="1072"/>
        <end position="1109"/>
    </location>
</feature>
<feature type="region of interest" description="Disordered" evidence="3">
    <location>
        <begin position="237"/>
        <end position="257"/>
    </location>
</feature>
<feature type="domain" description="SH3" evidence="4">
    <location>
        <begin position="79"/>
        <end position="140"/>
    </location>
</feature>
<evidence type="ECO:0000313" key="6">
    <source>
        <dbReference type="EMBL" id="KAF9446797.1"/>
    </source>
</evidence>
<dbReference type="InterPro" id="IPR001452">
    <property type="entry name" value="SH3_domain"/>
</dbReference>
<feature type="region of interest" description="Disordered" evidence="3">
    <location>
        <begin position="808"/>
        <end position="834"/>
    </location>
</feature>
<feature type="region of interest" description="Disordered" evidence="3">
    <location>
        <begin position="636"/>
        <end position="658"/>
    </location>
</feature>
<feature type="compositionally biased region" description="Polar residues" evidence="3">
    <location>
        <begin position="1298"/>
        <end position="1307"/>
    </location>
</feature>
<dbReference type="SUPFAM" id="SSF50044">
    <property type="entry name" value="SH3-domain"/>
    <property type="match status" value="1"/>
</dbReference>
<sequence>MDVRRPQRQDTYDLRDHLLTDDSDDMQAHADAAGVVHDHIHSDQDEPRSVLDDDSDGEDGDDYIDDDRSSSLSIPNESIDFDLVYSLHSFGATVEGQANVVKGDRLFLIDDSNSYWWLVRVLKTQEVGYIPAENIETPFERLARLNKHRNVDLASATQAEMQGDLNASQDRLRLRTAGGTPSPIPGAGGRGKSETGRRLVFTSIMSVHRYAPAIWDEEEEEEEDVEFDEVEYMATDPDLADDETERLNSRAQSQAQMQADYSGGFGLGVGPVIMHGQAMDVDDDGMQWDESAGTDEVQRPQQQIQARTKATAEGAATGGGTPEALQPGTAQQQSMTRQQPIAQQQLPDQQSVIQQQPQQPQQQWGQQQQQPQKELRTSSSREHLAPPDPLRPGSASPNSRRVVDPLEATETVRKTITPTVARDDDIKIYTSPQQEDERVKRLREEEEETAKKRAKGGKDKSPSISPSPTAVSSQKTLGGKLRKSEPTKEPEEEKESSNGGGKKKRGILGLFGSKKKDKDKDKSKDKNASVTSFDSAEVRASEESGKSSRPSASGSDAGHVMSPTTNLAMQQQQQLQQRQPPSTPERGPHVSQHASQLRQHDQQQQALYQQYLNRSPSSPPEAPSFGLWSAPVVLGPHGPGATGSSASGLGPPTPRPRPGSLILTSSSIDGSLPGVQQELSVIRIFAGKNLQTDATFKTALLNSSTIASDLVRQAIQRFRLPGGEDPSLYYLTVKQVEGGSSSVLQGNENPLVVFETLVSEATEMPKVKRSSMGSISSVSSNLSMHPAIKKLPMNDFTDDSTVKFYLNRRSGEGEDSGDGGEDSMLGHGVEDGDDTAAAEMSHGEMGVLGEMVVQSPKSQYLTVSTGMTVTPERFSSPSIRFPVQLVIYREDLPDDMVFHPTTEAIVFKDQLRESEVSAQASVNPNMRKKVFMFPKNVTVAEVIELGLERFGILEGVVDGGDEIEDKLTKRRSSERVRYGLWVNTNGHERELTPSTKVVDAFPRPPIFRSPDRNGSVKRRSMDSAQLLGNMDDVQPEDPLFFLRRAVSYRSSTSRHRLSAPLDEMALRKMHRESAASSFSQASADSSTLAHGQGHGLHAHVHAPPQRQPSAQEIIAAQRAATRANQMAILSAQSNSLRGTDILLPDNAVLRSSRYDSTERMRYSYVEPGGEVYDISDIVEAEWRDHPGQHGIGSGKGDLLASVVGGGVTGQSQQGLGANLDRVLSRIRSGRAERGEKDGGSVVLSISIEGVDDVDGDRDRVVREREEDDDEDEDEEDDSVVEDTIVVGGEREDKRESHTSMPSVSEYSVNDSIQNAGDASAARSRSITPGSAGLVSRMPGAPSAAIAIAATAGVTVAASRTHAHSRSASSIGSFPEERADRSSPILPRASTSTPTGRPAADRRQPSLASVMSDSTSGYVTPPPHPIPAQIQESPVSFVSSGHTGTSGASRSGGSGTSSRRRGPIIPKDDFGISHMMAIIEYKAAQAKSREGGEREKKAESVNIVDEKLFGTPVDLEKLHPQVRGIFEGGFKMLEEMDKVLDSYMQPSIGAF</sequence>
<dbReference type="PANTHER" id="PTHR47775:SF1">
    <property type="entry name" value="BUD SITE SELECTION PROTEIN 14"/>
    <property type="match status" value="1"/>
</dbReference>
<dbReference type="PROSITE" id="PS50200">
    <property type="entry name" value="RA"/>
    <property type="match status" value="1"/>
</dbReference>
<dbReference type="PANTHER" id="PTHR47775">
    <property type="entry name" value="BUD SITE SELECTION PROTEIN 14"/>
    <property type="match status" value="1"/>
</dbReference>
<feature type="compositionally biased region" description="Basic and acidic residues" evidence="3">
    <location>
        <begin position="514"/>
        <end position="527"/>
    </location>
</feature>
<dbReference type="Gene3D" id="2.30.30.40">
    <property type="entry name" value="SH3 Domains"/>
    <property type="match status" value="1"/>
</dbReference>
<feature type="compositionally biased region" description="Basic and acidic residues" evidence="3">
    <location>
        <begin position="1"/>
        <end position="20"/>
    </location>
</feature>
<dbReference type="InterPro" id="IPR000159">
    <property type="entry name" value="RA_dom"/>
</dbReference>
<protein>
    <recommendedName>
        <fullName evidence="8">SH3 domain-containing protein</fullName>
    </recommendedName>
</protein>
<feature type="domain" description="Ras-associating" evidence="5">
    <location>
        <begin position="681"/>
        <end position="811"/>
    </location>
</feature>
<evidence type="ECO:0000259" key="5">
    <source>
        <dbReference type="PROSITE" id="PS50200"/>
    </source>
</evidence>
<feature type="compositionally biased region" description="Low complexity" evidence="3">
    <location>
        <begin position="592"/>
        <end position="604"/>
    </location>
</feature>
<feature type="compositionally biased region" description="Basic and acidic residues" evidence="3">
    <location>
        <begin position="536"/>
        <end position="546"/>
    </location>
</feature>
<evidence type="ECO:0000256" key="3">
    <source>
        <dbReference type="SAM" id="MobiDB-lite"/>
    </source>
</evidence>
<evidence type="ECO:0008006" key="8">
    <source>
        <dbReference type="Google" id="ProtNLM"/>
    </source>
</evidence>
<dbReference type="PROSITE" id="PS50002">
    <property type="entry name" value="SH3"/>
    <property type="match status" value="1"/>
</dbReference>
<feature type="compositionally biased region" description="Acidic residues" evidence="3">
    <location>
        <begin position="1265"/>
        <end position="1280"/>
    </location>
</feature>
<dbReference type="CDD" id="cd17043">
    <property type="entry name" value="RA"/>
    <property type="match status" value="1"/>
</dbReference>
<dbReference type="GO" id="GO:0008104">
    <property type="term" value="P:intracellular protein localization"/>
    <property type="evidence" value="ECO:0007669"/>
    <property type="project" value="TreeGrafter"/>
</dbReference>
<dbReference type="GO" id="GO:0030950">
    <property type="term" value="P:establishment or maintenance of actin cytoskeleton polarity"/>
    <property type="evidence" value="ECO:0007669"/>
    <property type="project" value="TreeGrafter"/>
</dbReference>
<evidence type="ECO:0000313" key="7">
    <source>
        <dbReference type="Proteomes" id="UP000807342"/>
    </source>
</evidence>
<dbReference type="Gene3D" id="3.10.20.90">
    <property type="entry name" value="Phosphatidylinositol 3-kinase Catalytic Subunit, Chain A, domain 1"/>
    <property type="match status" value="1"/>
</dbReference>
<feature type="compositionally biased region" description="Low complexity" evidence="3">
    <location>
        <begin position="1438"/>
        <end position="1448"/>
    </location>
</feature>
<organism evidence="6 7">
    <name type="scientific">Macrolepiota fuliginosa MF-IS2</name>
    <dbReference type="NCBI Taxonomy" id="1400762"/>
    <lineage>
        <taxon>Eukaryota</taxon>
        <taxon>Fungi</taxon>
        <taxon>Dikarya</taxon>
        <taxon>Basidiomycota</taxon>
        <taxon>Agaricomycotina</taxon>
        <taxon>Agaricomycetes</taxon>
        <taxon>Agaricomycetidae</taxon>
        <taxon>Agaricales</taxon>
        <taxon>Agaricineae</taxon>
        <taxon>Agaricaceae</taxon>
        <taxon>Macrolepiota</taxon>
    </lineage>
</organism>
<accession>A0A9P6C0N8</accession>
<feature type="region of interest" description="Disordered" evidence="3">
    <location>
        <begin position="283"/>
        <end position="604"/>
    </location>
</feature>
<dbReference type="OrthoDB" id="196165at2759"/>
<dbReference type="Pfam" id="PF00018">
    <property type="entry name" value="SH3_1"/>
    <property type="match status" value="1"/>
</dbReference>
<feature type="region of interest" description="Disordered" evidence="3">
    <location>
        <begin position="1363"/>
        <end position="1467"/>
    </location>
</feature>
<evidence type="ECO:0000256" key="1">
    <source>
        <dbReference type="ARBA" id="ARBA00022443"/>
    </source>
</evidence>
<feature type="compositionally biased region" description="Basic and acidic residues" evidence="3">
    <location>
        <begin position="36"/>
        <end position="51"/>
    </location>
</feature>
<feature type="compositionally biased region" description="Polar residues" evidence="3">
    <location>
        <begin position="462"/>
        <end position="476"/>
    </location>
</feature>
<dbReference type="EMBL" id="MU151228">
    <property type="protein sequence ID" value="KAF9446797.1"/>
    <property type="molecule type" value="Genomic_DNA"/>
</dbReference>
<feature type="compositionally biased region" description="Low complexity" evidence="3">
    <location>
        <begin position="570"/>
        <end position="579"/>
    </location>
</feature>
<name>A0A9P6C0N8_9AGAR</name>
<dbReference type="GO" id="GO:0051286">
    <property type="term" value="C:cell tip"/>
    <property type="evidence" value="ECO:0007669"/>
    <property type="project" value="TreeGrafter"/>
</dbReference>
<feature type="compositionally biased region" description="Basic and acidic residues" evidence="3">
    <location>
        <begin position="482"/>
        <end position="491"/>
    </location>
</feature>
<feature type="region of interest" description="Disordered" evidence="3">
    <location>
        <begin position="1"/>
        <end position="70"/>
    </location>
</feature>
<feature type="compositionally biased region" description="Low complexity" evidence="3">
    <location>
        <begin position="1074"/>
        <end position="1091"/>
    </location>
</feature>